<feature type="compositionally biased region" description="Basic and acidic residues" evidence="1">
    <location>
        <begin position="131"/>
        <end position="142"/>
    </location>
</feature>
<accession>A0AAE1BC67</accession>
<keyword evidence="3" id="KW-1185">Reference proteome</keyword>
<feature type="compositionally biased region" description="Basic and acidic residues" evidence="1">
    <location>
        <begin position="153"/>
        <end position="164"/>
    </location>
</feature>
<evidence type="ECO:0000256" key="1">
    <source>
        <dbReference type="SAM" id="MobiDB-lite"/>
    </source>
</evidence>
<dbReference type="Proteomes" id="UP001283361">
    <property type="component" value="Unassembled WGS sequence"/>
</dbReference>
<evidence type="ECO:0000313" key="2">
    <source>
        <dbReference type="EMBL" id="KAK3803140.1"/>
    </source>
</evidence>
<proteinExistence type="predicted"/>
<protein>
    <submittedName>
        <fullName evidence="2">Uncharacterized protein</fullName>
    </submittedName>
</protein>
<dbReference type="AlphaFoldDB" id="A0AAE1BC67"/>
<feature type="compositionally biased region" description="Basic and acidic residues" evidence="1">
    <location>
        <begin position="59"/>
        <end position="69"/>
    </location>
</feature>
<feature type="compositionally biased region" description="Basic and acidic residues" evidence="1">
    <location>
        <begin position="175"/>
        <end position="224"/>
    </location>
</feature>
<dbReference type="EMBL" id="JAWDGP010000184">
    <property type="protein sequence ID" value="KAK3803140.1"/>
    <property type="molecule type" value="Genomic_DNA"/>
</dbReference>
<name>A0AAE1BC67_9GAST</name>
<organism evidence="2 3">
    <name type="scientific">Elysia crispata</name>
    <name type="common">lettuce slug</name>
    <dbReference type="NCBI Taxonomy" id="231223"/>
    <lineage>
        <taxon>Eukaryota</taxon>
        <taxon>Metazoa</taxon>
        <taxon>Spiralia</taxon>
        <taxon>Lophotrochozoa</taxon>
        <taxon>Mollusca</taxon>
        <taxon>Gastropoda</taxon>
        <taxon>Heterobranchia</taxon>
        <taxon>Euthyneura</taxon>
        <taxon>Panpulmonata</taxon>
        <taxon>Sacoglossa</taxon>
        <taxon>Placobranchoidea</taxon>
        <taxon>Plakobranchidae</taxon>
        <taxon>Elysia</taxon>
    </lineage>
</organism>
<reference evidence="2" key="1">
    <citation type="journal article" date="2023" name="G3 (Bethesda)">
        <title>A reference genome for the long-term kleptoplast-retaining sea slug Elysia crispata morphotype clarki.</title>
        <authorList>
            <person name="Eastman K.E."/>
            <person name="Pendleton A.L."/>
            <person name="Shaikh M.A."/>
            <person name="Suttiyut T."/>
            <person name="Ogas R."/>
            <person name="Tomko P."/>
            <person name="Gavelis G."/>
            <person name="Widhalm J.R."/>
            <person name="Wisecaver J.H."/>
        </authorList>
    </citation>
    <scope>NUCLEOTIDE SEQUENCE</scope>
    <source>
        <strain evidence="2">ECLA1</strain>
    </source>
</reference>
<feature type="compositionally biased region" description="Basic and acidic residues" evidence="1">
    <location>
        <begin position="78"/>
        <end position="122"/>
    </location>
</feature>
<feature type="compositionally biased region" description="Basic and acidic residues" evidence="1">
    <location>
        <begin position="14"/>
        <end position="25"/>
    </location>
</feature>
<feature type="compositionally biased region" description="Basic and acidic residues" evidence="1">
    <location>
        <begin position="34"/>
        <end position="53"/>
    </location>
</feature>
<gene>
    <name evidence="2" type="ORF">RRG08_060112</name>
</gene>
<comment type="caution">
    <text evidence="2">The sequence shown here is derived from an EMBL/GenBank/DDBJ whole genome shotgun (WGS) entry which is preliminary data.</text>
</comment>
<sequence length="357" mass="39871">MHRLHIPLKASMLRRAEEERNKEVGEAETGGESRASRGEEERSTEVREAETGRDTGVSRVEEEINKEVGEAETGGESRANRGEVERNTEVVEAKLEESLEPVEERRKEVQNRVEEEIKKEVGEAETGGESRASRGEVERSTEVGEAEAGGESRASRGEEERSTEVGEAETGGESRASRVEEEINKEVGEAETGEESRASRGEEERSTEVREAETGRDTGKSRLERPQDKFIPCVHVYSVDINIVKDLFEEEAWNALRDSISIKIGRNEHECCICKELDDGQLKMIECEGLPSHVLKSVSNVNMISCMDDDVIVTKNVTNNVLPFLFFQSNFVSKGIQSQKYDEAVPELLPGQRWISG</sequence>
<feature type="region of interest" description="Disordered" evidence="1">
    <location>
        <begin position="1"/>
        <end position="224"/>
    </location>
</feature>
<evidence type="ECO:0000313" key="3">
    <source>
        <dbReference type="Proteomes" id="UP001283361"/>
    </source>
</evidence>